<dbReference type="InterPro" id="IPR018609">
    <property type="entry name" value="Bud13"/>
</dbReference>
<gene>
    <name evidence="3" type="ORF">PGO_146270</name>
</gene>
<sequence>MDEYLRKKYMKKEAKKDKKCKKNNIKIYDSEENEKEAQSNIMNFNSDGENFLESESDRSSDIPITITEQNSMEIVNISKENKKKILENLNSELLTEKTVKKINKNKYDTNINKFIRENNNRHSQKNPKCGKTYTSSSKNSSCSEKASRDDNSYKNNSLQLDEKENGWCIPPHVGKCRSPHQTASPRKSYDYESDSDLSLPRKLRSGSESEYSLEEARSTKTRCGQMKRYSSRREPDGKVSKFIRKSEHDHNNDEDVYNEEEIGYIRSPRMIEKKNELFVTTSRDKKEKEVGSTIYRDKGGKIISREEWISKQKMDMHDKYGRGKKKEKENHDKGGEKRKKKEKGVSEKDSKKLEWESGLIQKEIQKKIMQENDKLINKRNIVNYDYDSDYDLELKNMQRKEDPMNIYLGQKEQASKATCRYQSPYNRFNILAGYRWDGVVRGNGFEKRRYEALKLKQHRDKMGYLNNLSEL</sequence>
<comment type="caution">
    <text evidence="3">The sequence shown here is derived from an EMBL/GenBank/DDBJ whole genome shotgun (WGS) entry which is preliminary data.</text>
</comment>
<dbReference type="Proteomes" id="UP000195521">
    <property type="component" value="Unassembled WGS sequence"/>
</dbReference>
<dbReference type="InterPro" id="IPR051112">
    <property type="entry name" value="CWC26_splicing_factor"/>
</dbReference>
<dbReference type="AlphaFoldDB" id="A0A1Y1JMX4"/>
<evidence type="ECO:0000256" key="2">
    <source>
        <dbReference type="SAM" id="MobiDB-lite"/>
    </source>
</evidence>
<protein>
    <submittedName>
        <fullName evidence="3">Pre-mRNA-splicing factor</fullName>
    </submittedName>
</protein>
<organism evidence="3 4">
    <name type="scientific">Plasmodium gonderi</name>
    <dbReference type="NCBI Taxonomy" id="77519"/>
    <lineage>
        <taxon>Eukaryota</taxon>
        <taxon>Sar</taxon>
        <taxon>Alveolata</taxon>
        <taxon>Apicomplexa</taxon>
        <taxon>Aconoidasida</taxon>
        <taxon>Haemosporida</taxon>
        <taxon>Plasmodiidae</taxon>
        <taxon>Plasmodium</taxon>
        <taxon>Plasmodium (Plasmodium)</taxon>
    </lineage>
</organism>
<evidence type="ECO:0000313" key="4">
    <source>
        <dbReference type="Proteomes" id="UP000195521"/>
    </source>
</evidence>
<feature type="compositionally biased region" description="Basic and acidic residues" evidence="2">
    <location>
        <begin position="313"/>
        <end position="335"/>
    </location>
</feature>
<dbReference type="PANTHER" id="PTHR31809:SF0">
    <property type="entry name" value="BUD13 HOMOLOG"/>
    <property type="match status" value="1"/>
</dbReference>
<dbReference type="Pfam" id="PF09736">
    <property type="entry name" value="Bud13"/>
    <property type="match status" value="1"/>
</dbReference>
<reference evidence="4" key="1">
    <citation type="submission" date="2017-04" db="EMBL/GenBank/DDBJ databases">
        <title>Plasmodium gonderi genome.</title>
        <authorList>
            <person name="Arisue N."/>
            <person name="Honma H."/>
            <person name="Kawai S."/>
            <person name="Tougan T."/>
            <person name="Tanabe K."/>
            <person name="Horii T."/>
        </authorList>
    </citation>
    <scope>NUCLEOTIDE SEQUENCE [LARGE SCALE GENOMIC DNA]</scope>
    <source>
        <strain evidence="4">ATCC 30045</strain>
    </source>
</reference>
<evidence type="ECO:0000313" key="3">
    <source>
        <dbReference type="EMBL" id="GAW83829.1"/>
    </source>
</evidence>
<dbReference type="PANTHER" id="PTHR31809">
    <property type="entry name" value="BUD13 HOMOLOG"/>
    <property type="match status" value="1"/>
</dbReference>
<dbReference type="RefSeq" id="XP_028546418.1">
    <property type="nucleotide sequence ID" value="XM_028690617.1"/>
</dbReference>
<feature type="region of interest" description="Disordered" evidence="2">
    <location>
        <begin position="313"/>
        <end position="349"/>
    </location>
</feature>
<dbReference type="GO" id="GO:0000398">
    <property type="term" value="P:mRNA splicing, via spliceosome"/>
    <property type="evidence" value="ECO:0007669"/>
    <property type="project" value="TreeGrafter"/>
</dbReference>
<name>A0A1Y1JMX4_PLAGO</name>
<dbReference type="OMA" id="CRYQTPY"/>
<dbReference type="GO" id="GO:0003723">
    <property type="term" value="F:RNA binding"/>
    <property type="evidence" value="ECO:0007669"/>
    <property type="project" value="TreeGrafter"/>
</dbReference>
<evidence type="ECO:0000256" key="1">
    <source>
        <dbReference type="ARBA" id="ARBA00011069"/>
    </source>
</evidence>
<comment type="similarity">
    <text evidence="1">Belongs to the CWC26 family.</text>
</comment>
<feature type="compositionally biased region" description="Low complexity" evidence="2">
    <location>
        <begin position="135"/>
        <end position="144"/>
    </location>
</feature>
<proteinExistence type="inferred from homology"/>
<dbReference type="GO" id="GO:0005684">
    <property type="term" value="C:U2-type spliceosomal complex"/>
    <property type="evidence" value="ECO:0007669"/>
    <property type="project" value="TreeGrafter"/>
</dbReference>
<feature type="region of interest" description="Disordered" evidence="2">
    <location>
        <begin position="173"/>
        <end position="252"/>
    </location>
</feature>
<keyword evidence="4" id="KW-1185">Reference proteome</keyword>
<dbReference type="GeneID" id="39750575"/>
<dbReference type="GO" id="GO:0070274">
    <property type="term" value="C:RES complex"/>
    <property type="evidence" value="ECO:0007669"/>
    <property type="project" value="TreeGrafter"/>
</dbReference>
<accession>A0A1Y1JMX4</accession>
<dbReference type="EMBL" id="BDQF01000015">
    <property type="protein sequence ID" value="GAW83829.1"/>
    <property type="molecule type" value="Genomic_DNA"/>
</dbReference>
<feature type="compositionally biased region" description="Basic and acidic residues" evidence="2">
    <location>
        <begin position="231"/>
        <end position="252"/>
    </location>
</feature>
<feature type="region of interest" description="Disordered" evidence="2">
    <location>
        <begin position="115"/>
        <end position="157"/>
    </location>
</feature>
<dbReference type="OrthoDB" id="6022at2759"/>